<feature type="domain" description="Nephrocystin 3-like N-terminal" evidence="4">
    <location>
        <begin position="147"/>
        <end position="321"/>
    </location>
</feature>
<accession>A0A0L0NHR5</accession>
<evidence type="ECO:0000256" key="2">
    <source>
        <dbReference type="PROSITE-ProRule" id="PRU00023"/>
    </source>
</evidence>
<dbReference type="AlphaFoldDB" id="A0A0L0NHR5"/>
<dbReference type="PANTHER" id="PTHR10039">
    <property type="entry name" value="AMELOGENIN"/>
    <property type="match status" value="1"/>
</dbReference>
<dbReference type="SUPFAM" id="SSF52540">
    <property type="entry name" value="P-loop containing nucleoside triphosphate hydrolases"/>
    <property type="match status" value="1"/>
</dbReference>
<dbReference type="Gene3D" id="3.40.50.300">
    <property type="entry name" value="P-loop containing nucleotide triphosphate hydrolases"/>
    <property type="match status" value="1"/>
</dbReference>
<dbReference type="Gene3D" id="1.25.40.20">
    <property type="entry name" value="Ankyrin repeat-containing domain"/>
    <property type="match status" value="1"/>
</dbReference>
<feature type="compositionally biased region" description="Low complexity" evidence="3">
    <location>
        <begin position="12"/>
        <end position="21"/>
    </location>
</feature>
<organism evidence="5 6">
    <name type="scientific">Tolypocladium ophioglossoides (strain CBS 100239)</name>
    <name type="common">Snaketongue truffleclub</name>
    <name type="synonym">Elaphocordyceps ophioglossoides</name>
    <dbReference type="NCBI Taxonomy" id="1163406"/>
    <lineage>
        <taxon>Eukaryota</taxon>
        <taxon>Fungi</taxon>
        <taxon>Dikarya</taxon>
        <taxon>Ascomycota</taxon>
        <taxon>Pezizomycotina</taxon>
        <taxon>Sordariomycetes</taxon>
        <taxon>Hypocreomycetidae</taxon>
        <taxon>Hypocreales</taxon>
        <taxon>Ophiocordycipitaceae</taxon>
        <taxon>Tolypocladium</taxon>
    </lineage>
</organism>
<dbReference type="PROSITE" id="PS50088">
    <property type="entry name" value="ANK_REPEAT"/>
    <property type="match status" value="2"/>
</dbReference>
<dbReference type="EMBL" id="LFRF01000003">
    <property type="protein sequence ID" value="KND93677.1"/>
    <property type="molecule type" value="Genomic_DNA"/>
</dbReference>
<feature type="region of interest" description="Disordered" evidence="3">
    <location>
        <begin position="1"/>
        <end position="62"/>
    </location>
</feature>
<feature type="region of interest" description="Disordered" evidence="3">
    <location>
        <begin position="88"/>
        <end position="117"/>
    </location>
</feature>
<feature type="repeat" description="ANK" evidence="2">
    <location>
        <begin position="786"/>
        <end position="807"/>
    </location>
</feature>
<dbReference type="SMART" id="SM00248">
    <property type="entry name" value="ANK"/>
    <property type="match status" value="2"/>
</dbReference>
<proteinExistence type="predicted"/>
<reference evidence="5 6" key="1">
    <citation type="journal article" date="2015" name="BMC Genomics">
        <title>The genome of the truffle-parasite Tolypocladium ophioglossoides and the evolution of antifungal peptaibiotics.</title>
        <authorList>
            <person name="Quandt C.A."/>
            <person name="Bushley K.E."/>
            <person name="Spatafora J.W."/>
        </authorList>
    </citation>
    <scope>NUCLEOTIDE SEQUENCE [LARGE SCALE GENOMIC DNA]</scope>
    <source>
        <strain evidence="5 6">CBS 100239</strain>
    </source>
</reference>
<evidence type="ECO:0000259" key="4">
    <source>
        <dbReference type="Pfam" id="PF24883"/>
    </source>
</evidence>
<dbReference type="InterPro" id="IPR027417">
    <property type="entry name" value="P-loop_NTPase"/>
</dbReference>
<dbReference type="Pfam" id="PF12796">
    <property type="entry name" value="Ank_2"/>
    <property type="match status" value="1"/>
</dbReference>
<dbReference type="GO" id="GO:0008168">
    <property type="term" value="F:methyltransferase activity"/>
    <property type="evidence" value="ECO:0007669"/>
    <property type="project" value="UniProtKB-KW"/>
</dbReference>
<name>A0A0L0NHR5_TOLOC</name>
<evidence type="ECO:0000256" key="1">
    <source>
        <dbReference type="ARBA" id="ARBA00022737"/>
    </source>
</evidence>
<dbReference type="InterPro" id="IPR056884">
    <property type="entry name" value="NPHP3-like_N"/>
</dbReference>
<dbReference type="STRING" id="1163406.A0A0L0NHR5"/>
<dbReference type="InterPro" id="IPR002110">
    <property type="entry name" value="Ankyrin_rpt"/>
</dbReference>
<keyword evidence="5" id="KW-0808">Transferase</keyword>
<dbReference type="Proteomes" id="UP000036947">
    <property type="component" value="Unassembled WGS sequence"/>
</dbReference>
<evidence type="ECO:0000256" key="3">
    <source>
        <dbReference type="SAM" id="MobiDB-lite"/>
    </source>
</evidence>
<dbReference type="PROSITE" id="PS50297">
    <property type="entry name" value="ANK_REP_REGION"/>
    <property type="match status" value="2"/>
</dbReference>
<dbReference type="PANTHER" id="PTHR10039:SF5">
    <property type="entry name" value="NACHT DOMAIN-CONTAINING PROTEIN"/>
    <property type="match status" value="1"/>
</dbReference>
<evidence type="ECO:0000313" key="6">
    <source>
        <dbReference type="Proteomes" id="UP000036947"/>
    </source>
</evidence>
<dbReference type="Pfam" id="PF24883">
    <property type="entry name" value="NPHP3_N"/>
    <property type="match status" value="1"/>
</dbReference>
<dbReference type="OrthoDB" id="4927459at2759"/>
<evidence type="ECO:0000313" key="5">
    <source>
        <dbReference type="EMBL" id="KND93677.1"/>
    </source>
</evidence>
<keyword evidence="6" id="KW-1185">Reference proteome</keyword>
<protein>
    <submittedName>
        <fullName evidence="5">Histone-lysine N-methyltransferase EHMT1</fullName>
    </submittedName>
</protein>
<gene>
    <name evidence="5" type="ORF">TOPH_01415</name>
</gene>
<dbReference type="GO" id="GO:0032259">
    <property type="term" value="P:methylation"/>
    <property type="evidence" value="ECO:0007669"/>
    <property type="project" value="UniProtKB-KW"/>
</dbReference>
<sequence length="846" mass="95143">MNVRSNKRKASEQASASTAETGPEIKRRIPTGAITQHAGPHPDNHGNTTARSFFHGQGVQNSGRDIAVGRDLIIGGFPGTDTTRRAMQHHYSDEDAGSRTTTNQPKNQAPGTSSHLTVEQRLQLRDSLSFEQIDARHMNIKSAHAKTCKWLKKMDAYLDWLSPSKYPDHHGFLWIKGKPGAGKSTLMKFALAQARRLMKGRLILSFFFNARGDSLEKTTAGMYRCLLLQLLENIPGLDDIFDSLRLTVWPRDGQVQWSVELLKDLFGQAVQSLGQSQVVCFIDALDECDEDQIRDMLSFFENIGELAIASNIRFQVCFSSRHYPHITLARGLELVLEGQEGHNQDIANYVDSELKIGHSKVAEEIKAELRAKASSVFMWVILVVDILNKEYDRGHIHALRKRLREIPADLHDLFRDILTRDARDRGTLILCIQWVLFARRPLRTEELYFAVLAGTDPGSLEPWDRELTTLDIIQKFILDSSKGLTEITRSGTLVVQFIHESVRDFLLKDNGLRKIWPDLGDRFHGQSHEQLKECCVKFTSNIVGTLHLPQPLPKASSEDAADLRRSTQSSYPFLEYTVRNVLYHAEEAESRGIDQSDFLRSFPLQSWVNLDNLFEKREARRRSSKASLLYVLAERNFADLIKAHFGTSSPLEPSRERYENPFFAALATGSTRAVLALAELELHGMGPSTSFHRLCQSYLDSPSQIPVLSRNFCPSRESNWIKLANQGELESTQVLLAAGRFNLVDPDAKDNGGRTPLRRSVANGHEAVVKLLLSTGQVDPDARDNDGWTPLWQAVANGHEAVVKLLLGTMGSRPSQRSIRALHYAPVTSLVVVCKYLFQATYIHIP</sequence>
<comment type="caution">
    <text evidence="5">The sequence shown here is derived from an EMBL/GenBank/DDBJ whole genome shotgun (WGS) entry which is preliminary data.</text>
</comment>
<keyword evidence="2" id="KW-0040">ANK repeat</keyword>
<keyword evidence="5" id="KW-0489">Methyltransferase</keyword>
<dbReference type="SUPFAM" id="SSF48403">
    <property type="entry name" value="Ankyrin repeat"/>
    <property type="match status" value="1"/>
</dbReference>
<feature type="compositionally biased region" description="Polar residues" evidence="3">
    <location>
        <begin position="98"/>
        <end position="117"/>
    </location>
</feature>
<feature type="repeat" description="ANK" evidence="2">
    <location>
        <begin position="752"/>
        <end position="776"/>
    </location>
</feature>
<keyword evidence="1" id="KW-0677">Repeat</keyword>
<dbReference type="InterPro" id="IPR036770">
    <property type="entry name" value="Ankyrin_rpt-contain_sf"/>
</dbReference>